<keyword evidence="3" id="KW-1185">Reference proteome</keyword>
<accession>A0A386HTT5</accession>
<keyword evidence="1" id="KW-0472">Membrane</keyword>
<name>A0A386HTT5_9BACT</name>
<keyword evidence="1" id="KW-1133">Transmembrane helix</keyword>
<protein>
    <recommendedName>
        <fullName evidence="4">CCDC81-like prokaryotic HU domain-containing protein</fullName>
    </recommendedName>
</protein>
<dbReference type="AlphaFoldDB" id="A0A386HTT5"/>
<evidence type="ECO:0000256" key="1">
    <source>
        <dbReference type="SAM" id="Phobius"/>
    </source>
</evidence>
<gene>
    <name evidence="2" type="ORF">D6B99_15615</name>
</gene>
<feature type="transmembrane region" description="Helical" evidence="1">
    <location>
        <begin position="160"/>
        <end position="181"/>
    </location>
</feature>
<dbReference type="OrthoDB" id="664124at2"/>
<dbReference type="EMBL" id="CP032489">
    <property type="protein sequence ID" value="AYD48911.1"/>
    <property type="molecule type" value="Genomic_DNA"/>
</dbReference>
<dbReference type="Proteomes" id="UP000266118">
    <property type="component" value="Chromosome"/>
</dbReference>
<organism evidence="2 3">
    <name type="scientific">Arachidicoccus soli</name>
    <dbReference type="NCBI Taxonomy" id="2341117"/>
    <lineage>
        <taxon>Bacteria</taxon>
        <taxon>Pseudomonadati</taxon>
        <taxon>Bacteroidota</taxon>
        <taxon>Chitinophagia</taxon>
        <taxon>Chitinophagales</taxon>
        <taxon>Chitinophagaceae</taxon>
        <taxon>Arachidicoccus</taxon>
    </lineage>
</organism>
<evidence type="ECO:0000313" key="2">
    <source>
        <dbReference type="EMBL" id="AYD48911.1"/>
    </source>
</evidence>
<dbReference type="RefSeq" id="WP_119990115.1">
    <property type="nucleotide sequence ID" value="NZ_CP032489.1"/>
</dbReference>
<keyword evidence="1" id="KW-0812">Transmembrane</keyword>
<dbReference type="KEGG" id="ark:D6B99_15615"/>
<sequence>MKALLHYFLVQNKKISIPQVGSISIVNRDAEDDFGEKTIVPPTYSFLYKKENDAIAENAFMQFATQKLQVTESIVKDFLDRLAEEFSTSKRLDIDGVGVITDEKDNLNFQPHSSWRCYSPILVNRVIHADAKHVVRVGEDEKTSTEMQELLSKEKQKKYWWAYVLVILLFLAGCGYMYYYYFYQK</sequence>
<reference evidence="2 3" key="1">
    <citation type="submission" date="2018-09" db="EMBL/GenBank/DDBJ databases">
        <title>Arachidicoccus sp. nov., a bacterium isolated from soil.</title>
        <authorList>
            <person name="Weon H.-Y."/>
            <person name="Kwon S.-W."/>
            <person name="Lee S.A."/>
        </authorList>
    </citation>
    <scope>NUCLEOTIDE SEQUENCE [LARGE SCALE GENOMIC DNA]</scope>
    <source>
        <strain evidence="2 3">KIS59-12</strain>
    </source>
</reference>
<proteinExistence type="predicted"/>
<evidence type="ECO:0008006" key="4">
    <source>
        <dbReference type="Google" id="ProtNLM"/>
    </source>
</evidence>
<evidence type="ECO:0000313" key="3">
    <source>
        <dbReference type="Proteomes" id="UP000266118"/>
    </source>
</evidence>